<accession>A0A6L3WED7</accession>
<dbReference type="InterPro" id="IPR045851">
    <property type="entry name" value="AMP-bd_C_sf"/>
</dbReference>
<dbReference type="AlphaFoldDB" id="A0A6L3WED7"/>
<dbReference type="GO" id="GO:0043041">
    <property type="term" value="P:amino acid activation for nonribosomal peptide biosynthetic process"/>
    <property type="evidence" value="ECO:0007669"/>
    <property type="project" value="TreeGrafter"/>
</dbReference>
<dbReference type="PANTHER" id="PTHR45527:SF1">
    <property type="entry name" value="FATTY ACID SYNTHASE"/>
    <property type="match status" value="1"/>
</dbReference>
<dbReference type="SUPFAM" id="SSF47336">
    <property type="entry name" value="ACP-like"/>
    <property type="match status" value="1"/>
</dbReference>
<sequence length="202" mass="20894">MSDLDDGAGGPGGAGGRSPSGGTDTVVPDLGTRRVEAVLRAHPDVREAVLLPGFGDGPGETALVVPHGYAVGPELAAHVAAELGIAAIPATIALLPEIPRGPDGAPDAAAVRERLASWPAVYRFELPRTSAERRVAALWCRVLDRKWVGVHDDFIELGGDSRTAALLLAELRAEPGADVTMGDLFELATVARLAERFGPADG</sequence>
<dbReference type="EMBL" id="WBMR01000001">
    <property type="protein sequence ID" value="KAB2390327.1"/>
    <property type="molecule type" value="Genomic_DNA"/>
</dbReference>
<feature type="domain" description="Carrier" evidence="2">
    <location>
        <begin position="126"/>
        <end position="201"/>
    </location>
</feature>
<dbReference type="PROSITE" id="PS50075">
    <property type="entry name" value="CARRIER"/>
    <property type="match status" value="1"/>
</dbReference>
<evidence type="ECO:0000313" key="4">
    <source>
        <dbReference type="Proteomes" id="UP000483004"/>
    </source>
</evidence>
<dbReference type="GO" id="GO:0044550">
    <property type="term" value="P:secondary metabolite biosynthetic process"/>
    <property type="evidence" value="ECO:0007669"/>
    <property type="project" value="TreeGrafter"/>
</dbReference>
<dbReference type="PANTHER" id="PTHR45527">
    <property type="entry name" value="NONRIBOSOMAL PEPTIDE SYNTHETASE"/>
    <property type="match status" value="1"/>
</dbReference>
<evidence type="ECO:0000256" key="1">
    <source>
        <dbReference type="SAM" id="MobiDB-lite"/>
    </source>
</evidence>
<keyword evidence="4" id="KW-1185">Reference proteome</keyword>
<proteinExistence type="predicted"/>
<dbReference type="Proteomes" id="UP000483004">
    <property type="component" value="Unassembled WGS sequence"/>
</dbReference>
<dbReference type="GO" id="GO:0031177">
    <property type="term" value="F:phosphopantetheine binding"/>
    <property type="evidence" value="ECO:0007669"/>
    <property type="project" value="TreeGrafter"/>
</dbReference>
<dbReference type="Pfam" id="PF00550">
    <property type="entry name" value="PP-binding"/>
    <property type="match status" value="1"/>
</dbReference>
<organism evidence="3 4">
    <name type="scientific">Actinomadura montaniterrae</name>
    <dbReference type="NCBI Taxonomy" id="1803903"/>
    <lineage>
        <taxon>Bacteria</taxon>
        <taxon>Bacillati</taxon>
        <taxon>Actinomycetota</taxon>
        <taxon>Actinomycetes</taxon>
        <taxon>Streptosporangiales</taxon>
        <taxon>Thermomonosporaceae</taxon>
        <taxon>Actinomadura</taxon>
    </lineage>
</organism>
<dbReference type="SUPFAM" id="SSF56801">
    <property type="entry name" value="Acetyl-CoA synthetase-like"/>
    <property type="match status" value="1"/>
</dbReference>
<gene>
    <name evidence="3" type="ORF">F9B16_00360</name>
</gene>
<protein>
    <recommendedName>
        <fullName evidence="2">Carrier domain-containing protein</fullName>
    </recommendedName>
</protein>
<dbReference type="Gene3D" id="3.30.300.30">
    <property type="match status" value="1"/>
</dbReference>
<evidence type="ECO:0000313" key="3">
    <source>
        <dbReference type="EMBL" id="KAB2390327.1"/>
    </source>
</evidence>
<dbReference type="GO" id="GO:0005829">
    <property type="term" value="C:cytosol"/>
    <property type="evidence" value="ECO:0007669"/>
    <property type="project" value="TreeGrafter"/>
</dbReference>
<feature type="compositionally biased region" description="Gly residues" evidence="1">
    <location>
        <begin position="7"/>
        <end position="19"/>
    </location>
</feature>
<reference evidence="3 4" key="1">
    <citation type="submission" date="2019-09" db="EMBL/GenBank/DDBJ databases">
        <title>Actinomadura physcomitrii sp. nov., a novel actinomycete isolated from moss [Physcomitrium sphaericum (Ludw) Fuernr].</title>
        <authorList>
            <person name="Liu C."/>
            <person name="Zhuang X."/>
        </authorList>
    </citation>
    <scope>NUCLEOTIDE SEQUENCE [LARGE SCALE GENOMIC DNA]</scope>
    <source>
        <strain evidence="3 4">CYP1-1B</strain>
    </source>
</reference>
<evidence type="ECO:0000259" key="2">
    <source>
        <dbReference type="PROSITE" id="PS50075"/>
    </source>
</evidence>
<name>A0A6L3WED7_9ACTN</name>
<dbReference type="InterPro" id="IPR036736">
    <property type="entry name" value="ACP-like_sf"/>
</dbReference>
<dbReference type="Gene3D" id="1.10.1200.10">
    <property type="entry name" value="ACP-like"/>
    <property type="match status" value="1"/>
</dbReference>
<comment type="caution">
    <text evidence="3">The sequence shown here is derived from an EMBL/GenBank/DDBJ whole genome shotgun (WGS) entry which is preliminary data.</text>
</comment>
<feature type="region of interest" description="Disordered" evidence="1">
    <location>
        <begin position="1"/>
        <end position="28"/>
    </location>
</feature>
<dbReference type="InterPro" id="IPR009081">
    <property type="entry name" value="PP-bd_ACP"/>
</dbReference>
<dbReference type="OrthoDB" id="2472181at2"/>
<dbReference type="RefSeq" id="WP_151537751.1">
    <property type="nucleotide sequence ID" value="NZ_WBMR01000001.1"/>
</dbReference>